<dbReference type="AlphaFoldDB" id="K2MW34"/>
<name>K2MW34_TRYCR</name>
<feature type="region of interest" description="Disordered" evidence="1">
    <location>
        <begin position="262"/>
        <end position="281"/>
    </location>
</feature>
<protein>
    <submittedName>
        <fullName evidence="2">Uncharacterized protein</fullName>
    </submittedName>
</protein>
<evidence type="ECO:0000256" key="1">
    <source>
        <dbReference type="SAM" id="MobiDB-lite"/>
    </source>
</evidence>
<comment type="caution">
    <text evidence="2">The sequence shown here is derived from an EMBL/GenBank/DDBJ whole genome shotgun (WGS) entry which is preliminary data.</text>
</comment>
<reference evidence="2 3" key="1">
    <citation type="journal article" date="2012" name="BMC Genomics">
        <title>Comparative genomic analysis of human infective Trypanosoma cruzi lineages with the bat-restricted subspecies T. cruzi marinkellei.</title>
        <authorList>
            <person name="Franzen O."/>
            <person name="Talavera-Lopez C."/>
            <person name="Ochaya S."/>
            <person name="Butler C.E."/>
            <person name="Messenger L.A."/>
            <person name="Lewis M.D."/>
            <person name="Llewellyn M.S."/>
            <person name="Marinkelle C.J."/>
            <person name="Tyler K.M."/>
            <person name="Miles M.A."/>
            <person name="Andersson B."/>
        </authorList>
    </citation>
    <scope>NUCLEOTIDE SEQUENCE [LARGE SCALE GENOMIC DNA]</scope>
    <source>
        <strain evidence="2 3">B7</strain>
    </source>
</reference>
<keyword evidence="3" id="KW-1185">Reference proteome</keyword>
<sequence length="329" mass="36634">MYSSWSMTSEMTPLEAHILRPMPIHSEHSSSDNSPDVAPLAAGITAEKSLVGPSEGRQDRTGTNLVNSSGVERPFFTVKQSRFHLNSAQLEKLRATCNTFQAPVGTFTSKHSCLFNVIIFVDPQHLKDHHWSPTGSAYDATRNPTLFVRNLIETITVDSFDDTSAPVGASPVDLPGGCVFPIGEPIRFSVALEPLAHNWPENSDGEEEFFITFKADPSTWLVTGKQRLRRVLSMMDDETLYFTAVPVPTPFCSSAEREAELRSHGREDDLHGKAVQQGRRMQKLSVVPTPTIEMRWASRNDANGEEKNAENNLVAIDVVQFRTSMRIRH</sequence>
<feature type="compositionally biased region" description="Basic and acidic residues" evidence="1">
    <location>
        <begin position="262"/>
        <end position="272"/>
    </location>
</feature>
<dbReference type="EMBL" id="AHKC01001222">
    <property type="protein sequence ID" value="EKF39458.1"/>
    <property type="molecule type" value="Genomic_DNA"/>
</dbReference>
<accession>K2MW34</accession>
<evidence type="ECO:0000313" key="3">
    <source>
        <dbReference type="Proteomes" id="UP000007350"/>
    </source>
</evidence>
<gene>
    <name evidence="2" type="ORF">MOQ_000312</name>
</gene>
<dbReference type="Proteomes" id="UP000007350">
    <property type="component" value="Unassembled WGS sequence"/>
</dbReference>
<organism evidence="2 3">
    <name type="scientific">Trypanosoma cruzi marinkellei</name>
    <dbReference type="NCBI Taxonomy" id="85056"/>
    <lineage>
        <taxon>Eukaryota</taxon>
        <taxon>Discoba</taxon>
        <taxon>Euglenozoa</taxon>
        <taxon>Kinetoplastea</taxon>
        <taxon>Metakinetoplastina</taxon>
        <taxon>Trypanosomatida</taxon>
        <taxon>Trypanosomatidae</taxon>
        <taxon>Trypanosoma</taxon>
        <taxon>Schizotrypanum</taxon>
    </lineage>
</organism>
<evidence type="ECO:0000313" key="2">
    <source>
        <dbReference type="EMBL" id="EKF39458.1"/>
    </source>
</evidence>
<proteinExistence type="predicted"/>
<dbReference type="OrthoDB" id="273537at2759"/>